<reference evidence="13 14" key="1">
    <citation type="submission" date="2023-10" db="EMBL/GenBank/DDBJ databases">
        <title>179-bfca-hs.</title>
        <authorList>
            <person name="Miliotis G."/>
            <person name="Sengupta P."/>
            <person name="Hameed A."/>
            <person name="Chuvochina M."/>
            <person name="Mcdonagh F."/>
            <person name="Simpson A.C."/>
            <person name="Singh N.K."/>
            <person name="Rekha P.D."/>
            <person name="Raman K."/>
            <person name="Hugenholtz P."/>
            <person name="Venkateswaran K."/>
        </authorList>
    </citation>
    <scope>NUCLEOTIDE SEQUENCE [LARGE SCALE GENOMIC DNA]</scope>
    <source>
        <strain evidence="13 14">179-BFC-A-HS</strain>
    </source>
</reference>
<evidence type="ECO:0000256" key="2">
    <source>
        <dbReference type="ARBA" id="ARBA00013025"/>
    </source>
</evidence>
<dbReference type="PIRSF" id="PIRSF001563">
    <property type="entry name" value="Folylpolyglu_synth"/>
    <property type="match status" value="1"/>
</dbReference>
<evidence type="ECO:0000256" key="5">
    <source>
        <dbReference type="ARBA" id="ARBA00022741"/>
    </source>
</evidence>
<keyword evidence="4" id="KW-0479">Metal-binding</keyword>
<dbReference type="Pfam" id="PF08245">
    <property type="entry name" value="Mur_ligase_M"/>
    <property type="match status" value="1"/>
</dbReference>
<dbReference type="EMBL" id="JAROCA020000001">
    <property type="protein sequence ID" value="MDY0405444.1"/>
    <property type="molecule type" value="Genomic_DNA"/>
</dbReference>
<dbReference type="SUPFAM" id="SSF53244">
    <property type="entry name" value="MurD-like peptide ligases, peptide-binding domain"/>
    <property type="match status" value="1"/>
</dbReference>
<feature type="domain" description="Mur ligase central" evidence="12">
    <location>
        <begin position="46"/>
        <end position="269"/>
    </location>
</feature>
<evidence type="ECO:0000259" key="12">
    <source>
        <dbReference type="Pfam" id="PF08245"/>
    </source>
</evidence>
<comment type="caution">
    <text evidence="13">The sequence shown here is derived from an EMBL/GenBank/DDBJ whole genome shotgun (WGS) entry which is preliminary data.</text>
</comment>
<organism evidence="13 14">
    <name type="scientific">Tigheibacillus jepli</name>
    <dbReference type="NCBI Taxonomy" id="3035914"/>
    <lineage>
        <taxon>Bacteria</taxon>
        <taxon>Bacillati</taxon>
        <taxon>Bacillota</taxon>
        <taxon>Bacilli</taxon>
        <taxon>Bacillales</taxon>
        <taxon>Bacillaceae</taxon>
        <taxon>Tigheibacillus</taxon>
    </lineage>
</organism>
<keyword evidence="7" id="KW-0460">Magnesium</keyword>
<feature type="domain" description="Mur ligase C-terminal" evidence="11">
    <location>
        <begin position="296"/>
        <end position="413"/>
    </location>
</feature>
<dbReference type="SUPFAM" id="SSF53623">
    <property type="entry name" value="MurD-like peptide ligases, catalytic domain"/>
    <property type="match status" value="1"/>
</dbReference>
<dbReference type="Pfam" id="PF02875">
    <property type="entry name" value="Mur_ligase_C"/>
    <property type="match status" value="1"/>
</dbReference>
<dbReference type="InterPro" id="IPR013221">
    <property type="entry name" value="Mur_ligase_cen"/>
</dbReference>
<evidence type="ECO:0000256" key="6">
    <source>
        <dbReference type="ARBA" id="ARBA00022840"/>
    </source>
</evidence>
<gene>
    <name evidence="13" type="ORF">P5G51_008570</name>
</gene>
<evidence type="ECO:0000256" key="8">
    <source>
        <dbReference type="ARBA" id="ARBA00030592"/>
    </source>
</evidence>
<dbReference type="InterPro" id="IPR036615">
    <property type="entry name" value="Mur_ligase_C_dom_sf"/>
</dbReference>
<keyword evidence="14" id="KW-1185">Reference proteome</keyword>
<name>A0ABU5CGK5_9BACI</name>
<evidence type="ECO:0000259" key="11">
    <source>
        <dbReference type="Pfam" id="PF02875"/>
    </source>
</evidence>
<dbReference type="InterPro" id="IPR004101">
    <property type="entry name" value="Mur_ligase_C"/>
</dbReference>
<dbReference type="InterPro" id="IPR036565">
    <property type="entry name" value="Mur-like_cat_sf"/>
</dbReference>
<evidence type="ECO:0000256" key="3">
    <source>
        <dbReference type="ARBA" id="ARBA00022598"/>
    </source>
</evidence>
<accession>A0ABU5CGK5</accession>
<dbReference type="Gene3D" id="3.90.190.20">
    <property type="entry name" value="Mur ligase, C-terminal domain"/>
    <property type="match status" value="1"/>
</dbReference>
<dbReference type="InterPro" id="IPR001645">
    <property type="entry name" value="Folylpolyglutamate_synth"/>
</dbReference>
<keyword evidence="6 10" id="KW-0067">ATP-binding</keyword>
<evidence type="ECO:0000256" key="10">
    <source>
        <dbReference type="PIRNR" id="PIRNR001563"/>
    </source>
</evidence>
<dbReference type="EC" id="6.3.2.17" evidence="2"/>
<dbReference type="Proteomes" id="UP001228376">
    <property type="component" value="Unassembled WGS sequence"/>
</dbReference>
<dbReference type="NCBIfam" id="TIGR01499">
    <property type="entry name" value="folC"/>
    <property type="match status" value="1"/>
</dbReference>
<evidence type="ECO:0000256" key="1">
    <source>
        <dbReference type="ARBA" id="ARBA00008276"/>
    </source>
</evidence>
<sequence>MFTTFADAEKFLRNRQSLGIKPGLDRIHQLLDFLGHPESRVSGIHIAGTNGKGSTVQFLKEALMENGYRVGTFTSPSMYGINGHITDQNQSITKDAFRTLLGEMLPAIQKMDDAGMAPTPFEIMTALAFYFFDKHVEIAIIEAGMGGKEDTTNCFTPILSIITNVALDHMAFLGDTPAKIAAHKAGIIKQHIPVVAGEMDPTAKAVVMDEANKKQAACYFLHDTFHYDQITRHPSGQSFRFVRGQSACHVSLRMKGEHQIKNASLALMALKLLKKKGFNVEKGKSLHALQSAELAGRFECLHENPVIIADSAHNPAGMKAFLQTVHDNYSDIEKQLVFAGFRDKDLKHMLADCIGKFSCITLTSFDHPRAITAAELAAQFPNESMLVVEDYRKVMQHILQDNNGNPYYFIAGSFHFIAEIREYLQSQFL</sequence>
<keyword evidence="5 10" id="KW-0547">Nucleotide-binding</keyword>
<dbReference type="Gene3D" id="3.40.1190.10">
    <property type="entry name" value="Mur-like, catalytic domain"/>
    <property type="match status" value="1"/>
</dbReference>
<keyword evidence="3 10" id="KW-0436">Ligase</keyword>
<comment type="catalytic activity">
    <reaction evidence="9">
        <text>(6S)-5,6,7,8-tetrahydrofolyl-(gamma-L-Glu)(n) + L-glutamate + ATP = (6S)-5,6,7,8-tetrahydrofolyl-(gamma-L-Glu)(n+1) + ADP + phosphate + H(+)</text>
        <dbReference type="Rhea" id="RHEA:10580"/>
        <dbReference type="Rhea" id="RHEA-COMP:14738"/>
        <dbReference type="Rhea" id="RHEA-COMP:14740"/>
        <dbReference type="ChEBI" id="CHEBI:15378"/>
        <dbReference type="ChEBI" id="CHEBI:29985"/>
        <dbReference type="ChEBI" id="CHEBI:30616"/>
        <dbReference type="ChEBI" id="CHEBI:43474"/>
        <dbReference type="ChEBI" id="CHEBI:141005"/>
        <dbReference type="ChEBI" id="CHEBI:456216"/>
        <dbReference type="EC" id="6.3.2.17"/>
    </reaction>
</comment>
<comment type="similarity">
    <text evidence="1 10">Belongs to the folylpolyglutamate synthase family.</text>
</comment>
<evidence type="ECO:0000256" key="9">
    <source>
        <dbReference type="ARBA" id="ARBA00047493"/>
    </source>
</evidence>
<dbReference type="RefSeq" id="WP_306065547.1">
    <property type="nucleotide sequence ID" value="NZ_JAROCA020000001.1"/>
</dbReference>
<dbReference type="PANTHER" id="PTHR11136:SF0">
    <property type="entry name" value="DIHYDROFOLATE SYNTHETASE-RELATED"/>
    <property type="match status" value="1"/>
</dbReference>
<evidence type="ECO:0000313" key="13">
    <source>
        <dbReference type="EMBL" id="MDY0405444.1"/>
    </source>
</evidence>
<dbReference type="PANTHER" id="PTHR11136">
    <property type="entry name" value="FOLYLPOLYGLUTAMATE SYNTHASE-RELATED"/>
    <property type="match status" value="1"/>
</dbReference>
<evidence type="ECO:0000313" key="14">
    <source>
        <dbReference type="Proteomes" id="UP001228376"/>
    </source>
</evidence>
<proteinExistence type="inferred from homology"/>
<evidence type="ECO:0000256" key="7">
    <source>
        <dbReference type="ARBA" id="ARBA00022842"/>
    </source>
</evidence>
<evidence type="ECO:0000256" key="4">
    <source>
        <dbReference type="ARBA" id="ARBA00022723"/>
    </source>
</evidence>
<protein>
    <recommendedName>
        <fullName evidence="2">tetrahydrofolate synthase</fullName>
        <ecNumber evidence="2">6.3.2.17</ecNumber>
    </recommendedName>
    <alternativeName>
        <fullName evidence="8">Tetrahydrofolylpolyglutamate synthase</fullName>
    </alternativeName>
</protein>
<dbReference type="GO" id="GO:0016874">
    <property type="term" value="F:ligase activity"/>
    <property type="evidence" value="ECO:0007669"/>
    <property type="project" value="UniProtKB-KW"/>
</dbReference>